<name>A0A183GD90_HELPZ</name>
<evidence type="ECO:0000313" key="1">
    <source>
        <dbReference type="Proteomes" id="UP000050761"/>
    </source>
</evidence>
<dbReference type="WBParaSite" id="HPBE_0002019501-mRNA-1">
    <property type="protein sequence ID" value="HPBE_0002019501-mRNA-1"/>
    <property type="gene ID" value="HPBE_0002019501"/>
</dbReference>
<protein>
    <submittedName>
        <fullName evidence="2">Excinuclease ABC subunit B</fullName>
    </submittedName>
</protein>
<dbReference type="Proteomes" id="UP000050761">
    <property type="component" value="Unassembled WGS sequence"/>
</dbReference>
<organism evidence="1 2">
    <name type="scientific">Heligmosomoides polygyrus</name>
    <name type="common">Parasitic roundworm</name>
    <dbReference type="NCBI Taxonomy" id="6339"/>
    <lineage>
        <taxon>Eukaryota</taxon>
        <taxon>Metazoa</taxon>
        <taxon>Ecdysozoa</taxon>
        <taxon>Nematoda</taxon>
        <taxon>Chromadorea</taxon>
        <taxon>Rhabditida</taxon>
        <taxon>Rhabditina</taxon>
        <taxon>Rhabditomorpha</taxon>
        <taxon>Strongyloidea</taxon>
        <taxon>Heligmosomidae</taxon>
        <taxon>Heligmosomoides</taxon>
    </lineage>
</organism>
<keyword evidence="1" id="KW-1185">Reference proteome</keyword>
<evidence type="ECO:0000313" key="2">
    <source>
        <dbReference type="WBParaSite" id="HPBE_0002019501-mRNA-1"/>
    </source>
</evidence>
<dbReference type="AlphaFoldDB" id="A0A183GD90"/>
<reference evidence="2" key="1">
    <citation type="submission" date="2019-09" db="UniProtKB">
        <authorList>
            <consortium name="WormBaseParasite"/>
        </authorList>
    </citation>
    <scope>IDENTIFICATION</scope>
</reference>
<sequence>LSEFHILIGDRRYSITASTPEEKDEFIRELYKVLSAQYLPVQMPDFCNLSIPIDNRDMFILPIETTDEDNTDLIHDYQPVSGKEEADFRRLLAKAELTIGEADKFAEVRYLLLRCLT</sequence>
<accession>A0A183GD90</accession>
<proteinExistence type="predicted"/>